<comment type="caution">
    <text evidence="2">The sequence shown here is derived from an EMBL/GenBank/DDBJ whole genome shotgun (WGS) entry which is preliminary data.</text>
</comment>
<dbReference type="Proteomes" id="UP000095192">
    <property type="component" value="Unassembled WGS sequence"/>
</dbReference>
<dbReference type="AlphaFoldDB" id="A0A1D3D6J9"/>
<dbReference type="VEuPathDB" id="ToxoDB:cyc_05928"/>
<dbReference type="InParanoid" id="A0A1D3D6J9"/>
<dbReference type="EMBL" id="JROU02000519">
    <property type="protein sequence ID" value="OEH79068.1"/>
    <property type="molecule type" value="Genomic_DNA"/>
</dbReference>
<gene>
    <name evidence="2" type="ORF">cyc_05928</name>
</gene>
<protein>
    <submittedName>
        <fullName evidence="2">Uncharacterized protein</fullName>
    </submittedName>
</protein>
<evidence type="ECO:0000256" key="1">
    <source>
        <dbReference type="SAM" id="MobiDB-lite"/>
    </source>
</evidence>
<feature type="region of interest" description="Disordered" evidence="1">
    <location>
        <begin position="1"/>
        <end position="22"/>
    </location>
</feature>
<evidence type="ECO:0000313" key="2">
    <source>
        <dbReference type="EMBL" id="OEH79068.1"/>
    </source>
</evidence>
<keyword evidence="3" id="KW-1185">Reference proteome</keyword>
<organism evidence="2 3">
    <name type="scientific">Cyclospora cayetanensis</name>
    <dbReference type="NCBI Taxonomy" id="88456"/>
    <lineage>
        <taxon>Eukaryota</taxon>
        <taxon>Sar</taxon>
        <taxon>Alveolata</taxon>
        <taxon>Apicomplexa</taxon>
        <taxon>Conoidasida</taxon>
        <taxon>Coccidia</taxon>
        <taxon>Eucoccidiorida</taxon>
        <taxon>Eimeriorina</taxon>
        <taxon>Eimeriidae</taxon>
        <taxon>Cyclospora</taxon>
    </lineage>
</organism>
<sequence>MLRESSPTPSLGCPHTDSASPCQDTHPDPVIIGMICVIVDTRSCFFLAVPGMIASTDCLCGSTRTFRYFIRVIPKITSCCALQHTSDNPDVVTHVQI</sequence>
<proteinExistence type="predicted"/>
<evidence type="ECO:0000313" key="3">
    <source>
        <dbReference type="Proteomes" id="UP000095192"/>
    </source>
</evidence>
<name>A0A1D3D6J9_9EIME</name>
<accession>A0A1D3D6J9</accession>
<reference evidence="2 3" key="1">
    <citation type="journal article" date="2016" name="BMC Genomics">
        <title>Comparative genomics reveals Cyclospora cayetanensis possesses coccidia-like metabolism and invasion components but unique surface antigens.</title>
        <authorList>
            <person name="Liu S."/>
            <person name="Wang L."/>
            <person name="Zheng H."/>
            <person name="Xu Z."/>
            <person name="Roellig D.M."/>
            <person name="Li N."/>
            <person name="Frace M.A."/>
            <person name="Tang K."/>
            <person name="Arrowood M.J."/>
            <person name="Moss D.M."/>
            <person name="Zhang L."/>
            <person name="Feng Y."/>
            <person name="Xiao L."/>
        </authorList>
    </citation>
    <scope>NUCLEOTIDE SEQUENCE [LARGE SCALE GENOMIC DNA]</scope>
    <source>
        <strain evidence="2 3">CHN_HEN01</strain>
    </source>
</reference>